<keyword evidence="8" id="KW-0238">DNA-binding</keyword>
<dbReference type="InterPro" id="IPR006638">
    <property type="entry name" value="Elp3/MiaA/NifB-like_rSAM"/>
</dbReference>
<dbReference type="InterPro" id="IPR023874">
    <property type="entry name" value="DNA_rSAM_put"/>
</dbReference>
<dbReference type="GO" id="GO:0140097">
    <property type="term" value="F:catalytic activity, acting on DNA"/>
    <property type="evidence" value="ECO:0007669"/>
    <property type="project" value="UniProtKB-ARBA"/>
</dbReference>
<dbReference type="RefSeq" id="WP_075075234.1">
    <property type="nucleotide sequence ID" value="NZ_DF967972.1"/>
</dbReference>
<organism evidence="8">
    <name type="scientific">Longilinea arvoryzae</name>
    <dbReference type="NCBI Taxonomy" id="360412"/>
    <lineage>
        <taxon>Bacteria</taxon>
        <taxon>Bacillati</taxon>
        <taxon>Chloroflexota</taxon>
        <taxon>Anaerolineae</taxon>
        <taxon>Anaerolineales</taxon>
        <taxon>Anaerolineaceae</taxon>
        <taxon>Longilinea</taxon>
    </lineage>
</organism>
<dbReference type="GO" id="GO:0016787">
    <property type="term" value="F:hydrolase activity"/>
    <property type="evidence" value="ECO:0007669"/>
    <property type="project" value="UniProtKB-ARBA"/>
</dbReference>
<evidence type="ECO:0000256" key="2">
    <source>
        <dbReference type="ARBA" id="ARBA00022723"/>
    </source>
</evidence>
<dbReference type="Gene3D" id="3.20.20.70">
    <property type="entry name" value="Aldolase class I"/>
    <property type="match status" value="1"/>
</dbReference>
<keyword evidence="9" id="KW-1185">Reference proteome</keyword>
<sequence length="383" mass="43223">MDTGQKIGLLTEHMALEPDGDSPLYAPPACDLHNPSDAGVIYGAAAGGRRVKLLKTLLTSACERDCYYCPFRAGRNFQRETMQPDELSASFSHMVRAGQVEGLFLSSALAGGGVKTQDRLIATAEILRQKHGFHGYLHLKIMPGAEKEQVLRAMQLADRVSINLEAPNEKRLGYLAPHKNFWEELFTRLRWVEDVRRSLPGEQAWKGHWPSVTTQFVVGAAGENDLELLTTSEYLFRQFHLARTYYSAFNPIPDTPLQDHIPENPVRQQRLYQASFLLRDYGFCLEDLPFEQTGFLPLTIDPKRAWAEQNLSEQPIDINRADRAQLLRVPGIGPKTADHLLSERHRNPLHTVSDLARLGIPVQKSTPFILLDGKRPAHQMSLW</sequence>
<dbReference type="GO" id="GO:0003677">
    <property type="term" value="F:DNA binding"/>
    <property type="evidence" value="ECO:0007669"/>
    <property type="project" value="UniProtKB-KW"/>
</dbReference>
<keyword evidence="1" id="KW-0949">S-adenosyl-L-methionine</keyword>
<dbReference type="OrthoDB" id="9801154at2"/>
<evidence type="ECO:0000256" key="3">
    <source>
        <dbReference type="ARBA" id="ARBA00022763"/>
    </source>
</evidence>
<dbReference type="SUPFAM" id="SSF102114">
    <property type="entry name" value="Radical SAM enzymes"/>
    <property type="match status" value="1"/>
</dbReference>
<dbReference type="SFLD" id="SFLDS00029">
    <property type="entry name" value="Radical_SAM"/>
    <property type="match status" value="1"/>
</dbReference>
<feature type="domain" description="Radical SAM core" evidence="7">
    <location>
        <begin position="46"/>
        <end position="284"/>
    </location>
</feature>
<dbReference type="GO" id="GO:0006281">
    <property type="term" value="P:DNA repair"/>
    <property type="evidence" value="ECO:0007669"/>
    <property type="project" value="UniProtKB-KW"/>
</dbReference>
<evidence type="ECO:0000313" key="9">
    <source>
        <dbReference type="Proteomes" id="UP000055060"/>
    </source>
</evidence>
<dbReference type="CDD" id="cd01335">
    <property type="entry name" value="Radical_SAM"/>
    <property type="match status" value="1"/>
</dbReference>
<keyword evidence="2" id="KW-0479">Metal-binding</keyword>
<dbReference type="AlphaFoldDB" id="A0A0S7BKQ9"/>
<evidence type="ECO:0000259" key="7">
    <source>
        <dbReference type="PROSITE" id="PS51918"/>
    </source>
</evidence>
<dbReference type="EMBL" id="DF967972">
    <property type="protein sequence ID" value="GAP14818.1"/>
    <property type="molecule type" value="Genomic_DNA"/>
</dbReference>
<dbReference type="InterPro" id="IPR007197">
    <property type="entry name" value="rSAM"/>
</dbReference>
<keyword evidence="6" id="KW-0234">DNA repair</keyword>
<dbReference type="SMART" id="SM00729">
    <property type="entry name" value="Elp3"/>
    <property type="match status" value="1"/>
</dbReference>
<dbReference type="SFLD" id="SFLDG01102">
    <property type="entry name" value="Uncharacterised_Radical_SAM_Su"/>
    <property type="match status" value="1"/>
</dbReference>
<keyword evidence="3" id="KW-0227">DNA damage</keyword>
<dbReference type="InterPro" id="IPR013785">
    <property type="entry name" value="Aldolase_TIM"/>
</dbReference>
<dbReference type="InterPro" id="IPR010994">
    <property type="entry name" value="RuvA_2-like"/>
</dbReference>
<dbReference type="Pfam" id="PF00633">
    <property type="entry name" value="HHH"/>
    <property type="match status" value="1"/>
</dbReference>
<dbReference type="SMART" id="SM00278">
    <property type="entry name" value="HhH1"/>
    <property type="match status" value="1"/>
</dbReference>
<dbReference type="Proteomes" id="UP000055060">
    <property type="component" value="Unassembled WGS sequence"/>
</dbReference>
<dbReference type="InterPro" id="IPR058240">
    <property type="entry name" value="rSAM_sf"/>
</dbReference>
<dbReference type="PROSITE" id="PS51918">
    <property type="entry name" value="RADICAL_SAM"/>
    <property type="match status" value="1"/>
</dbReference>
<dbReference type="Pfam" id="PF04055">
    <property type="entry name" value="Radical_SAM"/>
    <property type="match status" value="1"/>
</dbReference>
<dbReference type="GO" id="GO:0051536">
    <property type="term" value="F:iron-sulfur cluster binding"/>
    <property type="evidence" value="ECO:0007669"/>
    <property type="project" value="UniProtKB-KW"/>
</dbReference>
<gene>
    <name evidence="8" type="ORF">LARV_02594</name>
</gene>
<evidence type="ECO:0000256" key="1">
    <source>
        <dbReference type="ARBA" id="ARBA00022691"/>
    </source>
</evidence>
<proteinExistence type="predicted"/>
<dbReference type="InterPro" id="IPR003583">
    <property type="entry name" value="Hlx-hairpin-Hlx_DNA-bd_motif"/>
</dbReference>
<evidence type="ECO:0000256" key="5">
    <source>
        <dbReference type="ARBA" id="ARBA00023014"/>
    </source>
</evidence>
<evidence type="ECO:0000256" key="6">
    <source>
        <dbReference type="ARBA" id="ARBA00023204"/>
    </source>
</evidence>
<evidence type="ECO:0000313" key="8">
    <source>
        <dbReference type="EMBL" id="GAP14818.1"/>
    </source>
</evidence>
<dbReference type="Gene3D" id="1.10.150.320">
    <property type="entry name" value="Photosystem II 12 kDa extrinsic protein"/>
    <property type="match status" value="1"/>
</dbReference>
<dbReference type="InterPro" id="IPR000445">
    <property type="entry name" value="HhH_motif"/>
</dbReference>
<protein>
    <submittedName>
        <fullName evidence="8">Predicted DNA-binding protein with the Helix-hairpin-helix motif</fullName>
    </submittedName>
</protein>
<dbReference type="GO" id="GO:0046872">
    <property type="term" value="F:metal ion binding"/>
    <property type="evidence" value="ECO:0007669"/>
    <property type="project" value="UniProtKB-KW"/>
</dbReference>
<dbReference type="SUPFAM" id="SSF47781">
    <property type="entry name" value="RuvA domain 2-like"/>
    <property type="match status" value="1"/>
</dbReference>
<dbReference type="STRING" id="360412.LARV_02594"/>
<keyword evidence="4" id="KW-0408">Iron</keyword>
<reference evidence="8" key="1">
    <citation type="submission" date="2015-07" db="EMBL/GenBank/DDBJ databases">
        <title>Draft Genome Sequences of Anaerolinea thermolimosa IMO-1, Bellilinea caldifistulae GOMI-1, Leptolinea tardivitalis YMTK-2, Levilinea saccharolytica KIBI-1,Longilinea arvoryzae KOME-1, Previously Described as Members of the Anaerolineaceae (Chloroflexi).</title>
        <authorList>
            <person name="Sekiguchi Y."/>
            <person name="Ohashi A."/>
            <person name="Matsuura N."/>
            <person name="Tourlousse M.D."/>
        </authorList>
    </citation>
    <scope>NUCLEOTIDE SEQUENCE [LARGE SCALE GENOMIC DNA]</scope>
    <source>
        <strain evidence="8">KOME-1</strain>
    </source>
</reference>
<keyword evidence="5" id="KW-0411">Iron-sulfur</keyword>
<name>A0A0S7BKQ9_9CHLR</name>
<accession>A0A0S7BKQ9</accession>
<evidence type="ECO:0000256" key="4">
    <source>
        <dbReference type="ARBA" id="ARBA00023004"/>
    </source>
</evidence>